<organism evidence="1 2">
    <name type="scientific">Arcanobacterium hippocoleae</name>
    <dbReference type="NCBI Taxonomy" id="149017"/>
    <lineage>
        <taxon>Bacteria</taxon>
        <taxon>Bacillati</taxon>
        <taxon>Actinomycetota</taxon>
        <taxon>Actinomycetes</taxon>
        <taxon>Actinomycetales</taxon>
        <taxon>Actinomycetaceae</taxon>
        <taxon>Arcanobacterium</taxon>
    </lineage>
</organism>
<accession>A0ABU1SZK8</accession>
<name>A0ABU1SZK8_9ACTO</name>
<evidence type="ECO:0000313" key="2">
    <source>
        <dbReference type="Proteomes" id="UP001266099"/>
    </source>
</evidence>
<gene>
    <name evidence="1" type="ORF">J2S36_000081</name>
</gene>
<dbReference type="Proteomes" id="UP001266099">
    <property type="component" value="Unassembled WGS sequence"/>
</dbReference>
<proteinExistence type="predicted"/>
<keyword evidence="2" id="KW-1185">Reference proteome</keyword>
<evidence type="ECO:0000313" key="1">
    <source>
        <dbReference type="EMBL" id="MDR6938538.1"/>
    </source>
</evidence>
<sequence>MTKGNIIMKLHRIAQFTVASICTIALSVSVTGIANAANLSNSLNAIHITSLSELDKDVTPTESITLTEAQAIEFAAKIAQANPVLKSSITAPGKFSITATDVELHDEYHFTADQVKLLHSFASGQAPAINIIERTSTSSSDRAARLFHISNADLQAGTFAFLATAAEAGPAAVAAVWPLLTSLAGPLGTVAGIATAVLGGQFFANIAAKVVGALHQGKGITFYSDWAIPPITVEIEGE</sequence>
<comment type="caution">
    <text evidence="1">The sequence shown here is derived from an EMBL/GenBank/DDBJ whole genome shotgun (WGS) entry which is preliminary data.</text>
</comment>
<protein>
    <submittedName>
        <fullName evidence="1">Uncharacterized protein</fullName>
    </submittedName>
</protein>
<dbReference type="RefSeq" id="WP_309954449.1">
    <property type="nucleotide sequence ID" value="NZ_JAVDUJ010000001.1"/>
</dbReference>
<dbReference type="EMBL" id="JAVDUJ010000001">
    <property type="protein sequence ID" value="MDR6938538.1"/>
    <property type="molecule type" value="Genomic_DNA"/>
</dbReference>
<reference evidence="1 2" key="1">
    <citation type="submission" date="2023-07" db="EMBL/GenBank/DDBJ databases">
        <title>Sequencing the genomes of 1000 actinobacteria strains.</title>
        <authorList>
            <person name="Klenk H.-P."/>
        </authorList>
    </citation>
    <scope>NUCLEOTIDE SEQUENCE [LARGE SCALE GENOMIC DNA]</scope>
    <source>
        <strain evidence="1 2">DSM 15539</strain>
    </source>
</reference>